<name>A0AAJ0UGZ9_HALSE</name>
<comment type="caution">
    <text evidence="2">The sequence shown here is derived from an EMBL/GenBank/DDBJ whole genome shotgun (WGS) entry which is preliminary data.</text>
</comment>
<proteinExistence type="predicted"/>
<evidence type="ECO:0000313" key="3">
    <source>
        <dbReference type="Proteomes" id="UP001296967"/>
    </source>
</evidence>
<evidence type="ECO:0000313" key="2">
    <source>
        <dbReference type="EMBL" id="MBK5931293.1"/>
    </source>
</evidence>
<dbReference type="RefSeq" id="WP_201246134.1">
    <property type="nucleotide sequence ID" value="NZ_NHSF01000062.1"/>
</dbReference>
<organism evidence="2 3">
    <name type="scientific">Halochromatium salexigens</name>
    <name type="common">Chromatium salexigens</name>
    <dbReference type="NCBI Taxonomy" id="49447"/>
    <lineage>
        <taxon>Bacteria</taxon>
        <taxon>Pseudomonadati</taxon>
        <taxon>Pseudomonadota</taxon>
        <taxon>Gammaproteobacteria</taxon>
        <taxon>Chromatiales</taxon>
        <taxon>Chromatiaceae</taxon>
        <taxon>Halochromatium</taxon>
    </lineage>
</organism>
<dbReference type="EMBL" id="NHSF01000062">
    <property type="protein sequence ID" value="MBK5931293.1"/>
    <property type="molecule type" value="Genomic_DNA"/>
</dbReference>
<dbReference type="Proteomes" id="UP001296967">
    <property type="component" value="Unassembled WGS sequence"/>
</dbReference>
<evidence type="ECO:0000256" key="1">
    <source>
        <dbReference type="SAM" id="Phobius"/>
    </source>
</evidence>
<reference evidence="2" key="2">
    <citation type="journal article" date="2020" name="Microorganisms">
        <title>Osmotic Adaptation and Compatible Solute Biosynthesis of Phototrophic Bacteria as Revealed from Genome Analyses.</title>
        <authorList>
            <person name="Imhoff J.F."/>
            <person name="Rahn T."/>
            <person name="Kunzel S."/>
            <person name="Keller A."/>
            <person name="Neulinger S.C."/>
        </authorList>
    </citation>
    <scope>NUCLEOTIDE SEQUENCE</scope>
    <source>
        <strain evidence="2">DSM 4395</strain>
    </source>
</reference>
<accession>A0AAJ0UGZ9</accession>
<feature type="transmembrane region" description="Helical" evidence="1">
    <location>
        <begin position="174"/>
        <end position="197"/>
    </location>
</feature>
<gene>
    <name evidence="2" type="ORF">CCR82_12395</name>
</gene>
<keyword evidence="1" id="KW-0472">Membrane</keyword>
<keyword evidence="1" id="KW-1133">Transmembrane helix</keyword>
<dbReference type="AlphaFoldDB" id="A0AAJ0UGZ9"/>
<protein>
    <submittedName>
        <fullName evidence="2">Uncharacterized protein</fullName>
    </submittedName>
</protein>
<keyword evidence="3" id="KW-1185">Reference proteome</keyword>
<reference evidence="2" key="1">
    <citation type="submission" date="2017-05" db="EMBL/GenBank/DDBJ databases">
        <authorList>
            <person name="Imhoff J.F."/>
            <person name="Rahn T."/>
            <person name="Kuenzel S."/>
            <person name="Neulinger S.C."/>
        </authorList>
    </citation>
    <scope>NUCLEOTIDE SEQUENCE</scope>
    <source>
        <strain evidence="2">DSM 4395</strain>
    </source>
</reference>
<sequence length="202" mass="23268">MTIDETRLARLADLFETAEQRLKEAETLNQELSIPALNELRYVAYHLVRALRAEEPDAADWQRAENHARRAIYDATEATLLTLLDQAYSYRERFRACEDVLDVLPEYPRQLTTLHKVQQRLLSARASEGAYLERGRYDDRCAEELPILRAMLAEFAAAEPRLQARARQRSIRRWSFILTVLALNGLALSLGLTWLLLQTANV</sequence>
<keyword evidence="1" id="KW-0812">Transmembrane</keyword>